<keyword evidence="2" id="KW-1185">Reference proteome</keyword>
<dbReference type="SUPFAM" id="SSF51126">
    <property type="entry name" value="Pectin lyase-like"/>
    <property type="match status" value="1"/>
</dbReference>
<evidence type="ECO:0000313" key="2">
    <source>
        <dbReference type="Proteomes" id="UP000625283"/>
    </source>
</evidence>
<dbReference type="RefSeq" id="WP_202105238.1">
    <property type="nucleotide sequence ID" value="NZ_JAERTY010000019.1"/>
</dbReference>
<name>A0ABS1R9Y9_9SPHI</name>
<evidence type="ECO:0000313" key="1">
    <source>
        <dbReference type="EMBL" id="MBL1411522.1"/>
    </source>
</evidence>
<gene>
    <name evidence="1" type="ORF">JKG61_22375</name>
</gene>
<dbReference type="Proteomes" id="UP000625283">
    <property type="component" value="Unassembled WGS sequence"/>
</dbReference>
<comment type="caution">
    <text evidence="1">The sequence shown here is derived from an EMBL/GenBank/DDBJ whole genome shotgun (WGS) entry which is preliminary data.</text>
</comment>
<proteinExistence type="predicted"/>
<organism evidence="1 2">
    <name type="scientific">Sphingobacterium faecale</name>
    <dbReference type="NCBI Taxonomy" id="2803775"/>
    <lineage>
        <taxon>Bacteria</taxon>
        <taxon>Pseudomonadati</taxon>
        <taxon>Bacteroidota</taxon>
        <taxon>Sphingobacteriia</taxon>
        <taxon>Sphingobacteriales</taxon>
        <taxon>Sphingobacteriaceae</taxon>
        <taxon>Sphingobacterium</taxon>
    </lineage>
</organism>
<dbReference type="InterPro" id="IPR011050">
    <property type="entry name" value="Pectin_lyase_fold/virulence"/>
</dbReference>
<sequence>MSYYYKVIISLIGSLCFLLVQPLLAGINGGRELQETALTPVVFLPGTGNILYVDQSVDQTAAGYTGSGDSWANAIPELADALKWANDNKTQFTSGAPLKLYVAKGIYKPKYSPEDGANYGTDQGRDNTFLMVENVHLYGGFAGVESSPTERVLSAIGAMGTILSGDLDENDIVNGLGTSLSIQNNDENAYHVVMASGDDQDLNVFIDGFEITGGNANGGGDIWVNTTVSRNAGGGFYLSTSGKITLTLNNSRISGNSTDSEGGGIYSYAYAPFAISKSPHSEIILKNVHVIQNYAIGNGGGIYNLSSIVKKRTIGCFLQSDIL</sequence>
<dbReference type="EMBL" id="JAERTY010000019">
    <property type="protein sequence ID" value="MBL1411522.1"/>
    <property type="molecule type" value="Genomic_DNA"/>
</dbReference>
<reference evidence="1 2" key="1">
    <citation type="submission" date="2021-01" db="EMBL/GenBank/DDBJ databases">
        <title>C459-1 draft genome sequence.</title>
        <authorList>
            <person name="Zhang X.-F."/>
        </authorList>
    </citation>
    <scope>NUCLEOTIDE SEQUENCE [LARGE SCALE GENOMIC DNA]</scope>
    <source>
        <strain evidence="2">C459-1</strain>
    </source>
</reference>
<protein>
    <submittedName>
        <fullName evidence="1">Uncharacterized protein</fullName>
    </submittedName>
</protein>
<accession>A0ABS1R9Y9</accession>